<dbReference type="AlphaFoldDB" id="B1VMX4"/>
<dbReference type="eggNOG" id="ENOG5031N3G">
    <property type="taxonomic scope" value="Bacteria"/>
</dbReference>
<proteinExistence type="predicted"/>
<reference evidence="2" key="1">
    <citation type="journal article" date="2008" name="J. Bacteriol.">
        <title>Genome sequence of the streptomycin-producing microorganism Streptomyces griseus IFO 13350.</title>
        <authorList>
            <person name="Ohnishi Y."/>
            <person name="Ishikawa J."/>
            <person name="Hara H."/>
            <person name="Suzuki H."/>
            <person name="Ikenoya M."/>
            <person name="Ikeda H."/>
            <person name="Yamashita A."/>
            <person name="Hattori M."/>
            <person name="Horinouchi S."/>
        </authorList>
    </citation>
    <scope>NUCLEOTIDE SEQUENCE [LARGE SCALE GENOMIC DNA]</scope>
    <source>
        <strain evidence="2">JCM 4626 / NBRC 13350</strain>
    </source>
</reference>
<dbReference type="KEGG" id="sgr:SGR_6770"/>
<dbReference type="EMBL" id="AP009493">
    <property type="protein sequence ID" value="BAG23599.1"/>
    <property type="molecule type" value="Genomic_DNA"/>
</dbReference>
<protein>
    <submittedName>
        <fullName evidence="1">Uncharacterized protein</fullName>
    </submittedName>
</protein>
<name>B1VMX4_STRGG</name>
<dbReference type="HOGENOM" id="CLU_1569769_0_0_11"/>
<gene>
    <name evidence="1" type="ordered locus">SGR_6770</name>
</gene>
<dbReference type="RefSeq" id="WP_012382201.1">
    <property type="nucleotide sequence ID" value="NC_010572.1"/>
</dbReference>
<dbReference type="Proteomes" id="UP000001685">
    <property type="component" value="Chromosome"/>
</dbReference>
<organism evidence="1 2">
    <name type="scientific">Streptomyces griseus subsp. griseus (strain JCM 4626 / CBS 651.72 / NBRC 13350 / KCC S-0626 / ISP 5235)</name>
    <dbReference type="NCBI Taxonomy" id="455632"/>
    <lineage>
        <taxon>Bacteria</taxon>
        <taxon>Bacillati</taxon>
        <taxon>Actinomycetota</taxon>
        <taxon>Actinomycetes</taxon>
        <taxon>Kitasatosporales</taxon>
        <taxon>Streptomycetaceae</taxon>
        <taxon>Streptomyces</taxon>
    </lineage>
</organism>
<evidence type="ECO:0000313" key="1">
    <source>
        <dbReference type="EMBL" id="BAG23599.1"/>
    </source>
</evidence>
<sequence>MSAPPTRSDGAHPPGCVIGLFWVERDRVCLGSPPIDEDPGVFLSPTRLSVGEGVRRQSWSWADLTDVRVRDVPVRSSAARWPTRVTSVVAAALNAWGPQGPTMMTAVVCARDGRRVETPVFAGAATAYTRREVDLSLGPLSHFVRGGAAPDLLTRWWDENQPSDVLHSRERERVLESWTAPLM</sequence>
<accession>B1VMX4</accession>
<evidence type="ECO:0000313" key="2">
    <source>
        <dbReference type="Proteomes" id="UP000001685"/>
    </source>
</evidence>
<dbReference type="PATRIC" id="fig|455632.4.peg.6949"/>